<organism evidence="1 2">
    <name type="scientific">Fukomys damarensis</name>
    <name type="common">Damaraland mole rat</name>
    <name type="synonym">Cryptomys damarensis</name>
    <dbReference type="NCBI Taxonomy" id="885580"/>
    <lineage>
        <taxon>Eukaryota</taxon>
        <taxon>Metazoa</taxon>
        <taxon>Chordata</taxon>
        <taxon>Craniata</taxon>
        <taxon>Vertebrata</taxon>
        <taxon>Euteleostomi</taxon>
        <taxon>Mammalia</taxon>
        <taxon>Eutheria</taxon>
        <taxon>Euarchontoglires</taxon>
        <taxon>Glires</taxon>
        <taxon>Rodentia</taxon>
        <taxon>Hystricomorpha</taxon>
        <taxon>Bathyergidae</taxon>
        <taxon>Fukomys</taxon>
    </lineage>
</organism>
<gene>
    <name evidence="1" type="ORF">H920_10112</name>
</gene>
<reference evidence="1 2" key="1">
    <citation type="submission" date="2013-11" db="EMBL/GenBank/DDBJ databases">
        <title>The Damaraland mole rat (Fukomys damarensis) genome and evolution of African mole rats.</title>
        <authorList>
            <person name="Gladyshev V.N."/>
            <person name="Fang X."/>
        </authorList>
    </citation>
    <scope>NUCLEOTIDE SEQUENCE [LARGE SCALE GENOMIC DNA]</scope>
    <source>
        <tissue evidence="1">Liver</tissue>
    </source>
</reference>
<dbReference type="Proteomes" id="UP000028990">
    <property type="component" value="Unassembled WGS sequence"/>
</dbReference>
<sequence length="79" mass="8481">MVISKESNECSELLTAKCSGTCSSRDQHPIEFTYGSDSSQHWMVTRGSSSNQQLAVYTVGIQHYLVSSGDIGAASRAPP</sequence>
<keyword evidence="2" id="KW-1185">Reference proteome</keyword>
<dbReference type="AlphaFoldDB" id="A0A091DDZ1"/>
<name>A0A091DDZ1_FUKDA</name>
<protein>
    <submittedName>
        <fullName evidence="1">Uncharacterized protein</fullName>
    </submittedName>
</protein>
<proteinExistence type="predicted"/>
<evidence type="ECO:0000313" key="1">
    <source>
        <dbReference type="EMBL" id="KFO28495.1"/>
    </source>
</evidence>
<accession>A0A091DDZ1</accession>
<dbReference type="EMBL" id="KN122764">
    <property type="protein sequence ID" value="KFO28495.1"/>
    <property type="molecule type" value="Genomic_DNA"/>
</dbReference>
<evidence type="ECO:0000313" key="2">
    <source>
        <dbReference type="Proteomes" id="UP000028990"/>
    </source>
</evidence>